<proteinExistence type="predicted"/>
<feature type="region of interest" description="Disordered" evidence="1">
    <location>
        <begin position="1"/>
        <end position="24"/>
    </location>
</feature>
<accession>A0A0E9RVI8</accession>
<protein>
    <submittedName>
        <fullName evidence="2">Uncharacterized protein</fullName>
    </submittedName>
</protein>
<reference evidence="2" key="1">
    <citation type="submission" date="2014-11" db="EMBL/GenBank/DDBJ databases">
        <authorList>
            <person name="Amaro Gonzalez C."/>
        </authorList>
    </citation>
    <scope>NUCLEOTIDE SEQUENCE</scope>
</reference>
<evidence type="ECO:0000313" key="2">
    <source>
        <dbReference type="EMBL" id="JAH33144.1"/>
    </source>
</evidence>
<name>A0A0E9RVI8_ANGAN</name>
<dbReference type="EMBL" id="GBXM01075433">
    <property type="protein sequence ID" value="JAH33144.1"/>
    <property type="molecule type" value="Transcribed_RNA"/>
</dbReference>
<organism evidence="2">
    <name type="scientific">Anguilla anguilla</name>
    <name type="common">European freshwater eel</name>
    <name type="synonym">Muraena anguilla</name>
    <dbReference type="NCBI Taxonomy" id="7936"/>
    <lineage>
        <taxon>Eukaryota</taxon>
        <taxon>Metazoa</taxon>
        <taxon>Chordata</taxon>
        <taxon>Craniata</taxon>
        <taxon>Vertebrata</taxon>
        <taxon>Euteleostomi</taxon>
        <taxon>Actinopterygii</taxon>
        <taxon>Neopterygii</taxon>
        <taxon>Teleostei</taxon>
        <taxon>Anguilliformes</taxon>
        <taxon>Anguillidae</taxon>
        <taxon>Anguilla</taxon>
    </lineage>
</organism>
<dbReference type="AlphaFoldDB" id="A0A0E9RVI8"/>
<reference evidence="2" key="2">
    <citation type="journal article" date="2015" name="Fish Shellfish Immunol.">
        <title>Early steps in the European eel (Anguilla anguilla)-Vibrio vulnificus interaction in the gills: Role of the RtxA13 toxin.</title>
        <authorList>
            <person name="Callol A."/>
            <person name="Pajuelo D."/>
            <person name="Ebbesson L."/>
            <person name="Teles M."/>
            <person name="MacKenzie S."/>
            <person name="Amaro C."/>
        </authorList>
    </citation>
    <scope>NUCLEOTIDE SEQUENCE</scope>
</reference>
<evidence type="ECO:0000256" key="1">
    <source>
        <dbReference type="SAM" id="MobiDB-lite"/>
    </source>
</evidence>
<sequence>MCKELSTKDSPKETSIKENKVIRE</sequence>